<proteinExistence type="predicted"/>
<name>A0A5K7YW83_9BACT</name>
<dbReference type="EMBL" id="AP021875">
    <property type="protein sequence ID" value="BBO73586.1"/>
    <property type="molecule type" value="Genomic_DNA"/>
</dbReference>
<protein>
    <submittedName>
        <fullName evidence="1">Uncharacterized protein</fullName>
    </submittedName>
</protein>
<dbReference type="RefSeq" id="WP_155302679.1">
    <property type="nucleotide sequence ID" value="NZ_AP021875.1"/>
</dbReference>
<dbReference type="KEGG" id="dwd:DSCW_10030"/>
<keyword evidence="2" id="KW-1185">Reference proteome</keyword>
<dbReference type="Proteomes" id="UP000427769">
    <property type="component" value="Chromosome"/>
</dbReference>
<organism evidence="1 2">
    <name type="scientific">Desulfosarcina widdelii</name>
    <dbReference type="NCBI Taxonomy" id="947919"/>
    <lineage>
        <taxon>Bacteria</taxon>
        <taxon>Pseudomonadati</taxon>
        <taxon>Thermodesulfobacteriota</taxon>
        <taxon>Desulfobacteria</taxon>
        <taxon>Desulfobacterales</taxon>
        <taxon>Desulfosarcinaceae</taxon>
        <taxon>Desulfosarcina</taxon>
    </lineage>
</organism>
<sequence>MLFNLDPSLLIAATASFLAGLLGYVIARLWIKPIVGYNIEKRRLDREISRYLQRMGTVEESQTSAKDPEVQEILKAIRKSATNLAARNSTELPAWYRIFLVSREESSDKAMKLLSPLAKIKDHHQIQERVDQARKALRLS</sequence>
<reference evidence="1 2" key="1">
    <citation type="submission" date="2019-11" db="EMBL/GenBank/DDBJ databases">
        <title>Comparative genomics of hydrocarbon-degrading Desulfosarcina strains.</title>
        <authorList>
            <person name="Watanabe M."/>
            <person name="Kojima H."/>
            <person name="Fukui M."/>
        </authorList>
    </citation>
    <scope>NUCLEOTIDE SEQUENCE [LARGE SCALE GENOMIC DNA]</scope>
    <source>
        <strain evidence="1 2">PP31</strain>
    </source>
</reference>
<evidence type="ECO:0000313" key="1">
    <source>
        <dbReference type="EMBL" id="BBO73586.1"/>
    </source>
</evidence>
<gene>
    <name evidence="1" type="ORF">DSCW_10030</name>
</gene>
<accession>A0A5K7YW83</accession>
<dbReference type="OrthoDB" id="5422028at2"/>
<evidence type="ECO:0000313" key="2">
    <source>
        <dbReference type="Proteomes" id="UP000427769"/>
    </source>
</evidence>
<dbReference type="AlphaFoldDB" id="A0A5K7YW83"/>